<reference evidence="2 3" key="1">
    <citation type="journal article" date="2023" name="Microbiol. Resour. Announc.">
        <title>Complete Genome Sequence of Imperialibacter roseus strain P4T.</title>
        <authorList>
            <person name="Tizabi D.R."/>
            <person name="Bachvaroff T."/>
            <person name="Hill R.T."/>
        </authorList>
    </citation>
    <scope>NUCLEOTIDE SEQUENCE [LARGE SCALE GENOMIC DNA]</scope>
    <source>
        <strain evidence="2 3">P4T</strain>
    </source>
</reference>
<keyword evidence="2" id="KW-0645">Protease</keyword>
<dbReference type="PROSITE" id="PS51257">
    <property type="entry name" value="PROKAR_LIPOPROTEIN"/>
    <property type="match status" value="1"/>
</dbReference>
<dbReference type="RefSeq" id="WP_317490700.1">
    <property type="nucleotide sequence ID" value="NZ_CP136051.1"/>
</dbReference>
<organism evidence="2 3">
    <name type="scientific">Imperialibacter roseus</name>
    <dbReference type="NCBI Taxonomy" id="1324217"/>
    <lineage>
        <taxon>Bacteria</taxon>
        <taxon>Pseudomonadati</taxon>
        <taxon>Bacteroidota</taxon>
        <taxon>Cytophagia</taxon>
        <taxon>Cytophagales</taxon>
        <taxon>Flammeovirgaceae</taxon>
        <taxon>Imperialibacter</taxon>
    </lineage>
</organism>
<gene>
    <name evidence="2" type="ORF">RT717_05335</name>
</gene>
<dbReference type="Proteomes" id="UP001302349">
    <property type="component" value="Chromosome"/>
</dbReference>
<name>A0ABZ0IV81_9BACT</name>
<dbReference type="InterPro" id="IPR018728">
    <property type="entry name" value="DUF2268"/>
</dbReference>
<sequence>MRKLLFNLSTNTFVTLFLGALSIGCGVSKKMHASKNPKTAQLITSDIEHFWNAFDKDNEKNQAMTYERHYLDNGTAGLKSFIKLRIGNANNLSKAIYENREQYERIRTGSLALPSREDEIRGYFSRLKAVYPKAIFPDVYFLIGRNNSGGTISGKGLLIGMEKYEDTDIIPIVVVHELIHYQQRYYFKLKSFSLLEQSIKEGSADFICELVTGTHPYGDIYLYGDQHKDELKAEFRQIMDRKWKEGWDGWMYGGAKEGRPNDLGYWMGYQIVKSYYEKAEDKKKAVKEMLTIKDFDRFVRESGYFATERLAGNLQ</sequence>
<dbReference type="GO" id="GO:0006508">
    <property type="term" value="P:proteolysis"/>
    <property type="evidence" value="ECO:0007669"/>
    <property type="project" value="UniProtKB-KW"/>
</dbReference>
<protein>
    <submittedName>
        <fullName evidence="2">DUF2268 domain-containing putative Zn-dependent protease</fullName>
    </submittedName>
</protein>
<dbReference type="Pfam" id="PF10026">
    <property type="entry name" value="DUF2268"/>
    <property type="match status" value="1"/>
</dbReference>
<proteinExistence type="predicted"/>
<dbReference type="GO" id="GO:0008233">
    <property type="term" value="F:peptidase activity"/>
    <property type="evidence" value="ECO:0007669"/>
    <property type="project" value="UniProtKB-KW"/>
</dbReference>
<keyword evidence="3" id="KW-1185">Reference proteome</keyword>
<evidence type="ECO:0000313" key="2">
    <source>
        <dbReference type="EMBL" id="WOK08054.1"/>
    </source>
</evidence>
<dbReference type="EMBL" id="CP136051">
    <property type="protein sequence ID" value="WOK08054.1"/>
    <property type="molecule type" value="Genomic_DNA"/>
</dbReference>
<accession>A0ABZ0IV81</accession>
<evidence type="ECO:0000313" key="3">
    <source>
        <dbReference type="Proteomes" id="UP001302349"/>
    </source>
</evidence>
<evidence type="ECO:0000259" key="1">
    <source>
        <dbReference type="Pfam" id="PF10026"/>
    </source>
</evidence>
<feature type="domain" description="DUF2268" evidence="1">
    <location>
        <begin position="148"/>
        <end position="283"/>
    </location>
</feature>
<keyword evidence="2" id="KW-0378">Hydrolase</keyword>